<accession>A0ABP4TJ51</accession>
<keyword evidence="2" id="KW-1185">Reference proteome</keyword>
<evidence type="ECO:0000313" key="2">
    <source>
        <dbReference type="Proteomes" id="UP001500280"/>
    </source>
</evidence>
<reference evidence="2" key="1">
    <citation type="journal article" date="2019" name="Int. J. Syst. Evol. Microbiol.">
        <title>The Global Catalogue of Microorganisms (GCM) 10K type strain sequencing project: providing services to taxonomists for standard genome sequencing and annotation.</title>
        <authorList>
            <consortium name="The Broad Institute Genomics Platform"/>
            <consortium name="The Broad Institute Genome Sequencing Center for Infectious Disease"/>
            <person name="Wu L."/>
            <person name="Ma J."/>
        </authorList>
    </citation>
    <scope>NUCLEOTIDE SEQUENCE [LARGE SCALE GENOMIC DNA]</scope>
    <source>
        <strain evidence="2">JCM 14307</strain>
    </source>
</reference>
<comment type="caution">
    <text evidence="1">The sequence shown here is derived from an EMBL/GenBank/DDBJ whole genome shotgun (WGS) entry which is preliminary data.</text>
</comment>
<dbReference type="Proteomes" id="UP001500280">
    <property type="component" value="Unassembled WGS sequence"/>
</dbReference>
<dbReference type="EMBL" id="BAAANF010000013">
    <property type="protein sequence ID" value="GAA1688469.1"/>
    <property type="molecule type" value="Genomic_DNA"/>
</dbReference>
<proteinExistence type="predicted"/>
<evidence type="ECO:0000313" key="1">
    <source>
        <dbReference type="EMBL" id="GAA1688469.1"/>
    </source>
</evidence>
<organism evidence="1 2">
    <name type="scientific">Kribbella yunnanensis</name>
    <dbReference type="NCBI Taxonomy" id="190194"/>
    <lineage>
        <taxon>Bacteria</taxon>
        <taxon>Bacillati</taxon>
        <taxon>Actinomycetota</taxon>
        <taxon>Actinomycetes</taxon>
        <taxon>Propionibacteriales</taxon>
        <taxon>Kribbellaceae</taxon>
        <taxon>Kribbella</taxon>
    </lineage>
</organism>
<gene>
    <name evidence="1" type="ORF">GCM10009745_36740</name>
</gene>
<protein>
    <submittedName>
        <fullName evidence="1">Uncharacterized protein</fullName>
    </submittedName>
</protein>
<sequence>MTGGYTKWDLVHKEKATHLWVRGADVGLPELEWWECVARNRLPAAISAHSQSPGTVASVAVRRLGCGKRWVVGGCAGGWWGGGLVEWRDG</sequence>
<name>A0ABP4TJ51_9ACTN</name>